<evidence type="ECO:0000256" key="2">
    <source>
        <dbReference type="ARBA" id="ARBA00005528"/>
    </source>
</evidence>
<dbReference type="GO" id="GO:0070042">
    <property type="term" value="F:rRNA (uridine-N3-)-methyltransferase activity"/>
    <property type="evidence" value="ECO:0007669"/>
    <property type="project" value="TreeGrafter"/>
</dbReference>
<proteinExistence type="inferred from homology"/>
<evidence type="ECO:0000256" key="5">
    <source>
        <dbReference type="ARBA" id="ARBA00022603"/>
    </source>
</evidence>
<dbReference type="CDD" id="cd18084">
    <property type="entry name" value="RsmE-like"/>
    <property type="match status" value="1"/>
</dbReference>
<dbReference type="RefSeq" id="WP_045457459.1">
    <property type="nucleotide sequence ID" value="NZ_BBLT01000001.1"/>
</dbReference>
<dbReference type="SUPFAM" id="SSF88697">
    <property type="entry name" value="PUA domain-like"/>
    <property type="match status" value="1"/>
</dbReference>
<evidence type="ECO:0000256" key="7">
    <source>
        <dbReference type="ARBA" id="ARBA00022691"/>
    </source>
</evidence>
<dbReference type="AlphaFoldDB" id="A0A098L8H8"/>
<keyword evidence="5 10" id="KW-0489">Methyltransferase</keyword>
<keyword evidence="14" id="KW-1185">Reference proteome</keyword>
<evidence type="ECO:0000313" key="13">
    <source>
        <dbReference type="EMBL" id="GAL83080.1"/>
    </source>
</evidence>
<gene>
    <name evidence="13" type="ORF">MYP_306</name>
</gene>
<dbReference type="InterPro" id="IPR006700">
    <property type="entry name" value="RsmE"/>
</dbReference>
<keyword evidence="3 10" id="KW-0963">Cytoplasm</keyword>
<dbReference type="InterPro" id="IPR046886">
    <property type="entry name" value="RsmE_MTase_dom"/>
</dbReference>
<feature type="domain" description="Ribosomal RNA small subunit methyltransferase E PUA-like" evidence="12">
    <location>
        <begin position="17"/>
        <end position="64"/>
    </location>
</feature>
<comment type="subcellular location">
    <subcellularLocation>
        <location evidence="1 10">Cytoplasm</location>
    </subcellularLocation>
</comment>
<protein>
    <recommendedName>
        <fullName evidence="10">Ribosomal RNA small subunit methyltransferase E</fullName>
        <ecNumber evidence="10">2.1.1.193</ecNumber>
    </recommendedName>
</protein>
<comment type="catalytic activity">
    <reaction evidence="9 10">
        <text>uridine(1498) in 16S rRNA + S-adenosyl-L-methionine = N(3)-methyluridine(1498) in 16S rRNA + S-adenosyl-L-homocysteine + H(+)</text>
        <dbReference type="Rhea" id="RHEA:42920"/>
        <dbReference type="Rhea" id="RHEA-COMP:10283"/>
        <dbReference type="Rhea" id="RHEA-COMP:10284"/>
        <dbReference type="ChEBI" id="CHEBI:15378"/>
        <dbReference type="ChEBI" id="CHEBI:57856"/>
        <dbReference type="ChEBI" id="CHEBI:59789"/>
        <dbReference type="ChEBI" id="CHEBI:65315"/>
        <dbReference type="ChEBI" id="CHEBI:74502"/>
        <dbReference type="EC" id="2.1.1.193"/>
    </reaction>
</comment>
<dbReference type="PIRSF" id="PIRSF015601">
    <property type="entry name" value="MTase_slr0722"/>
    <property type="match status" value="1"/>
</dbReference>
<dbReference type="EC" id="2.1.1.193" evidence="10"/>
<dbReference type="NCBIfam" id="TIGR00046">
    <property type="entry name" value="RsmE family RNA methyltransferase"/>
    <property type="match status" value="1"/>
</dbReference>
<sequence>MHLFYLPGFTPGEINELPEDESKHALKVLRLSSGDKIEVTDGKGSVYLCEVKDSGNKACRFKILSQFTGKPKDFFIHIAIAPTKNADRIEWFVEKCIEIGIDEISFIQCSRSERKNINLDRIEKIAVSALKQSQTTIFPLINPLVPFKSFVENCKDDHKFIGYLSEEHKELLQKIAPANSRYCILIGPEGDFTQEEVSLAFKKNFKPSSLGHSRLRTETAGIAACHIFNIINS</sequence>
<evidence type="ECO:0000256" key="9">
    <source>
        <dbReference type="ARBA" id="ARBA00047944"/>
    </source>
</evidence>
<reference evidence="13 14" key="1">
    <citation type="submission" date="2014-09" db="EMBL/GenBank/DDBJ databases">
        <title>Sporocytophaga myxococcoides PG-01 genome sequencing.</title>
        <authorList>
            <person name="Liu L."/>
            <person name="Gao P.J."/>
            <person name="Chen G.J."/>
            <person name="Wang L.S."/>
        </authorList>
    </citation>
    <scope>NUCLEOTIDE SEQUENCE [LARGE SCALE GENOMIC DNA]</scope>
    <source>
        <strain evidence="13 14">PG-01</strain>
    </source>
</reference>
<feature type="domain" description="Ribosomal RNA small subunit methyltransferase E methyltransferase" evidence="11">
    <location>
        <begin position="74"/>
        <end position="228"/>
    </location>
</feature>
<keyword evidence="7 10" id="KW-0949">S-adenosyl-L-methionine</keyword>
<keyword evidence="4 10" id="KW-0698">rRNA processing</keyword>
<dbReference type="STRING" id="153721.MYP_306"/>
<evidence type="ECO:0000259" key="11">
    <source>
        <dbReference type="Pfam" id="PF04452"/>
    </source>
</evidence>
<evidence type="ECO:0000256" key="3">
    <source>
        <dbReference type="ARBA" id="ARBA00022490"/>
    </source>
</evidence>
<dbReference type="EMBL" id="BBLT01000001">
    <property type="protein sequence ID" value="GAL83080.1"/>
    <property type="molecule type" value="Genomic_DNA"/>
</dbReference>
<dbReference type="PANTHER" id="PTHR30027:SF3">
    <property type="entry name" value="16S RRNA (URACIL(1498)-N(3))-METHYLTRANSFERASE"/>
    <property type="match status" value="1"/>
</dbReference>
<comment type="similarity">
    <text evidence="2 10">Belongs to the RNA methyltransferase RsmE family.</text>
</comment>
<dbReference type="Pfam" id="PF04452">
    <property type="entry name" value="Methyltrans_RNA"/>
    <property type="match status" value="1"/>
</dbReference>
<dbReference type="GO" id="GO:0070475">
    <property type="term" value="P:rRNA base methylation"/>
    <property type="evidence" value="ECO:0007669"/>
    <property type="project" value="TreeGrafter"/>
</dbReference>
<evidence type="ECO:0000256" key="1">
    <source>
        <dbReference type="ARBA" id="ARBA00004496"/>
    </source>
</evidence>
<name>A0A098L8H8_9BACT</name>
<evidence type="ECO:0000313" key="14">
    <source>
        <dbReference type="Proteomes" id="UP000030185"/>
    </source>
</evidence>
<evidence type="ECO:0000256" key="10">
    <source>
        <dbReference type="PIRNR" id="PIRNR015601"/>
    </source>
</evidence>
<evidence type="ECO:0000256" key="6">
    <source>
        <dbReference type="ARBA" id="ARBA00022679"/>
    </source>
</evidence>
<dbReference type="InterPro" id="IPR029028">
    <property type="entry name" value="Alpha/beta_knot_MTases"/>
</dbReference>
<accession>A0A098L8H8</accession>
<organism evidence="13 14">
    <name type="scientific">Sporocytophaga myxococcoides</name>
    <dbReference type="NCBI Taxonomy" id="153721"/>
    <lineage>
        <taxon>Bacteria</taxon>
        <taxon>Pseudomonadati</taxon>
        <taxon>Bacteroidota</taxon>
        <taxon>Cytophagia</taxon>
        <taxon>Cytophagales</taxon>
        <taxon>Cytophagaceae</taxon>
        <taxon>Sporocytophaga</taxon>
    </lineage>
</organism>
<dbReference type="eggNOG" id="COG1385">
    <property type="taxonomic scope" value="Bacteria"/>
</dbReference>
<comment type="caution">
    <text evidence="13">The sequence shown here is derived from an EMBL/GenBank/DDBJ whole genome shotgun (WGS) entry which is preliminary data.</text>
</comment>
<keyword evidence="6 10" id="KW-0808">Transferase</keyword>
<dbReference type="Gene3D" id="3.40.1280.10">
    <property type="match status" value="1"/>
</dbReference>
<evidence type="ECO:0000256" key="4">
    <source>
        <dbReference type="ARBA" id="ARBA00022552"/>
    </source>
</evidence>
<dbReference type="InterPro" id="IPR029026">
    <property type="entry name" value="tRNA_m1G_MTases_N"/>
</dbReference>
<dbReference type="PANTHER" id="PTHR30027">
    <property type="entry name" value="RIBOSOMAL RNA SMALL SUBUNIT METHYLTRANSFERASE E"/>
    <property type="match status" value="1"/>
</dbReference>
<dbReference type="OrthoDB" id="9815641at2"/>
<dbReference type="Pfam" id="PF20260">
    <property type="entry name" value="PUA_4"/>
    <property type="match status" value="1"/>
</dbReference>
<comment type="function">
    <text evidence="8 10">Specifically methylates the N3 position of the uracil ring of uridine 1498 (m3U1498) in 16S rRNA. Acts on the fully assembled 30S ribosomal subunit.</text>
</comment>
<dbReference type="SUPFAM" id="SSF75217">
    <property type="entry name" value="alpha/beta knot"/>
    <property type="match status" value="1"/>
</dbReference>
<dbReference type="InterPro" id="IPR015947">
    <property type="entry name" value="PUA-like_sf"/>
</dbReference>
<dbReference type="NCBIfam" id="NF008702">
    <property type="entry name" value="PRK11713.6-1"/>
    <property type="match status" value="1"/>
</dbReference>
<evidence type="ECO:0000259" key="12">
    <source>
        <dbReference type="Pfam" id="PF20260"/>
    </source>
</evidence>
<dbReference type="Proteomes" id="UP000030185">
    <property type="component" value="Unassembled WGS sequence"/>
</dbReference>
<dbReference type="Gene3D" id="2.40.240.20">
    <property type="entry name" value="Hypothetical PUA domain-like, domain 1"/>
    <property type="match status" value="1"/>
</dbReference>
<dbReference type="InterPro" id="IPR046887">
    <property type="entry name" value="RsmE_PUA-like"/>
</dbReference>
<dbReference type="GO" id="GO:0005737">
    <property type="term" value="C:cytoplasm"/>
    <property type="evidence" value="ECO:0007669"/>
    <property type="project" value="UniProtKB-SubCell"/>
</dbReference>
<evidence type="ECO:0000256" key="8">
    <source>
        <dbReference type="ARBA" id="ARBA00025699"/>
    </source>
</evidence>